<accession>A0A9X9WPC0</accession>
<dbReference type="AlphaFoldDB" id="A0A9X9WPC0"/>
<organism evidence="1 4">
    <name type="scientific">Neoroseomonas oryzicola</name>
    <dbReference type="NCBI Taxonomy" id="535904"/>
    <lineage>
        <taxon>Bacteria</taxon>
        <taxon>Pseudomonadati</taxon>
        <taxon>Pseudomonadota</taxon>
        <taxon>Alphaproteobacteria</taxon>
        <taxon>Acetobacterales</taxon>
        <taxon>Acetobacteraceae</taxon>
        <taxon>Neoroseomonas</taxon>
    </lineage>
</organism>
<name>A0A9X9WPC0_9PROT</name>
<protein>
    <submittedName>
        <fullName evidence="1">Uncharacterized protein</fullName>
    </submittedName>
</protein>
<evidence type="ECO:0000313" key="2">
    <source>
        <dbReference type="EMBL" id="NKE17814.1"/>
    </source>
</evidence>
<dbReference type="Proteomes" id="UP000746741">
    <property type="component" value="Unassembled WGS sequence"/>
</dbReference>
<sequence>MRALQAFPDDAALIRRLFLADHSFRSACEDYRLACEGLFAFERLSGDGPRPEVQDYQRVVRELETEMRGMIQAARGRA</sequence>
<reference evidence="1" key="3">
    <citation type="journal article" date="2021" name="Syst. Appl. Microbiol.">
        <title>Roseomonas hellenica sp. nov., isolated from roots of wild-growing Alkanna tinctoria.</title>
        <authorList>
            <person name="Rat A."/>
            <person name="Naranjo H.D."/>
            <person name="Lebbe L."/>
            <person name="Cnockaert M."/>
            <person name="Krigas N."/>
            <person name="Grigoriadou K."/>
            <person name="Maloupa E."/>
            <person name="Willems A."/>
        </authorList>
    </citation>
    <scope>NUCLEOTIDE SEQUENCE</scope>
    <source>
        <strain evidence="1">LMG 31161</strain>
    </source>
</reference>
<evidence type="ECO:0000313" key="1">
    <source>
        <dbReference type="EMBL" id="MBR0662180.1"/>
    </source>
</evidence>
<dbReference type="RefSeq" id="WP_168041711.1">
    <property type="nucleotide sequence ID" value="NZ_JAAEDK010000084.1"/>
</dbReference>
<reference evidence="1" key="1">
    <citation type="submission" date="2020-01" db="EMBL/GenBank/DDBJ databases">
        <authorList>
            <person name="Rat A."/>
        </authorList>
    </citation>
    <scope>NUCLEOTIDE SEQUENCE</scope>
    <source>
        <strain evidence="1">LMG 31161</strain>
    </source>
</reference>
<evidence type="ECO:0000313" key="3">
    <source>
        <dbReference type="Proteomes" id="UP000746741"/>
    </source>
</evidence>
<proteinExistence type="predicted"/>
<dbReference type="Proteomes" id="UP001138708">
    <property type="component" value="Unassembled WGS sequence"/>
</dbReference>
<gene>
    <name evidence="2" type="ORF">GWK15_12745</name>
    <name evidence="1" type="ORF">GXW75_23200</name>
</gene>
<dbReference type="EMBL" id="JAAEDK010000084">
    <property type="protein sequence ID" value="MBR0662180.1"/>
    <property type="molecule type" value="Genomic_DNA"/>
</dbReference>
<reference evidence="2 3" key="2">
    <citation type="submission" date="2020-02" db="EMBL/GenBank/DDBJ databases">
        <authorList>
            <person name="Sun Q."/>
            <person name="Inoue M."/>
        </authorList>
    </citation>
    <scope>NUCLEOTIDE SEQUENCE [LARGE SCALE GENOMIC DNA]</scope>
    <source>
        <strain evidence="2 3">KCTC 22478</strain>
    </source>
</reference>
<evidence type="ECO:0000313" key="4">
    <source>
        <dbReference type="Proteomes" id="UP001138708"/>
    </source>
</evidence>
<keyword evidence="3" id="KW-1185">Reference proteome</keyword>
<comment type="caution">
    <text evidence="1">The sequence shown here is derived from an EMBL/GenBank/DDBJ whole genome shotgun (WGS) entry which is preliminary data.</text>
</comment>
<dbReference type="EMBL" id="JAAVUP010000003">
    <property type="protein sequence ID" value="NKE17814.1"/>
    <property type="molecule type" value="Genomic_DNA"/>
</dbReference>